<dbReference type="SUPFAM" id="SSF48726">
    <property type="entry name" value="Immunoglobulin"/>
    <property type="match status" value="1"/>
</dbReference>
<feature type="domain" description="Ig-like" evidence="2">
    <location>
        <begin position="72"/>
        <end position="161"/>
    </location>
</feature>
<dbReference type="InterPro" id="IPR007110">
    <property type="entry name" value="Ig-like_dom"/>
</dbReference>
<dbReference type="AlphaFoldDB" id="A0A7M5V5T3"/>
<dbReference type="PANTHER" id="PTHR47633:SF8">
    <property type="entry name" value="SPEG NEIGHBOR PROTEIN"/>
    <property type="match status" value="1"/>
</dbReference>
<reference evidence="3" key="1">
    <citation type="submission" date="2021-01" db="UniProtKB">
        <authorList>
            <consortium name="EnsemblMetazoa"/>
        </authorList>
    </citation>
    <scope>IDENTIFICATION</scope>
</reference>
<dbReference type="SMART" id="SM00409">
    <property type="entry name" value="IG"/>
    <property type="match status" value="1"/>
</dbReference>
<dbReference type="PANTHER" id="PTHR47633">
    <property type="entry name" value="IMMUNOGLOBULIN"/>
    <property type="match status" value="1"/>
</dbReference>
<dbReference type="Proteomes" id="UP000594262">
    <property type="component" value="Unplaced"/>
</dbReference>
<dbReference type="InterPro" id="IPR013098">
    <property type="entry name" value="Ig_I-set"/>
</dbReference>
<dbReference type="InterPro" id="IPR036179">
    <property type="entry name" value="Ig-like_dom_sf"/>
</dbReference>
<evidence type="ECO:0000313" key="4">
    <source>
        <dbReference type="Proteomes" id="UP000594262"/>
    </source>
</evidence>
<dbReference type="Pfam" id="PF07679">
    <property type="entry name" value="I-set"/>
    <property type="match status" value="1"/>
</dbReference>
<dbReference type="Gene3D" id="2.60.40.10">
    <property type="entry name" value="Immunoglobulins"/>
    <property type="match status" value="1"/>
</dbReference>
<dbReference type="InterPro" id="IPR013783">
    <property type="entry name" value="Ig-like_fold"/>
</dbReference>
<name>A0A7M5V5T3_9CNID</name>
<dbReference type="PROSITE" id="PS50835">
    <property type="entry name" value="IG_LIKE"/>
    <property type="match status" value="1"/>
</dbReference>
<dbReference type="EnsemblMetazoa" id="CLYHEMT002897.1">
    <property type="protein sequence ID" value="CLYHEMP002897.1"/>
    <property type="gene ID" value="CLYHEMG002897"/>
</dbReference>
<dbReference type="CDD" id="cd00096">
    <property type="entry name" value="Ig"/>
    <property type="match status" value="1"/>
</dbReference>
<evidence type="ECO:0000259" key="2">
    <source>
        <dbReference type="PROSITE" id="PS50835"/>
    </source>
</evidence>
<keyword evidence="4" id="KW-1185">Reference proteome</keyword>
<dbReference type="GeneID" id="136817803"/>
<dbReference type="FunFam" id="2.60.40.10:FF:000107">
    <property type="entry name" value="Myosin, light chain kinase a"/>
    <property type="match status" value="1"/>
</dbReference>
<dbReference type="InterPro" id="IPR003599">
    <property type="entry name" value="Ig_sub"/>
</dbReference>
<organism evidence="3 4">
    <name type="scientific">Clytia hemisphaerica</name>
    <dbReference type="NCBI Taxonomy" id="252671"/>
    <lineage>
        <taxon>Eukaryota</taxon>
        <taxon>Metazoa</taxon>
        <taxon>Cnidaria</taxon>
        <taxon>Hydrozoa</taxon>
        <taxon>Hydroidolina</taxon>
        <taxon>Leptothecata</taxon>
        <taxon>Obeliida</taxon>
        <taxon>Clytiidae</taxon>
        <taxon>Clytia</taxon>
    </lineage>
</organism>
<evidence type="ECO:0000313" key="3">
    <source>
        <dbReference type="EnsemblMetazoa" id="CLYHEMP002897.1"/>
    </source>
</evidence>
<keyword evidence="1" id="KW-0393">Immunoglobulin domain</keyword>
<dbReference type="OrthoDB" id="5969272at2759"/>
<dbReference type="GO" id="GO:0004672">
    <property type="term" value="F:protein kinase activity"/>
    <property type="evidence" value="ECO:0007669"/>
    <property type="project" value="TreeGrafter"/>
</dbReference>
<accession>A0A7M5V5T3</accession>
<evidence type="ECO:0000256" key="1">
    <source>
        <dbReference type="ARBA" id="ARBA00023319"/>
    </source>
</evidence>
<protein>
    <recommendedName>
        <fullName evidence="2">Ig-like domain-containing protein</fullName>
    </recommendedName>
</protein>
<sequence length="202" mass="23390">MEKNRWRYTFSSSTFTTNQTLKSVQKKKNCDYHYNERSDKKTASKMCDTMAYTSGPVLYHQREVATEELLRPKIVTPLPLQSSVKVGSEFKLLCLLTGYPTIEINWYLNGDLLVETEDGRIRFDNHQRLLVIRDLKPSDAGSITFHATNKYGEVTCSSHLQVLMTKREKFAHSRYGNYSLNSSNSPKPIRRLLHALNRMKSF</sequence>
<dbReference type="RefSeq" id="XP_066930222.1">
    <property type="nucleotide sequence ID" value="XM_067074121.1"/>
</dbReference>
<proteinExistence type="predicted"/>